<dbReference type="InterPro" id="IPR020094">
    <property type="entry name" value="TruA/RsuA/RluB/E/F_N"/>
</dbReference>
<feature type="region of interest" description="Disordered" evidence="4">
    <location>
        <begin position="31"/>
        <end position="50"/>
    </location>
</feature>
<feature type="compositionally biased region" description="Polar residues" evidence="4">
    <location>
        <begin position="428"/>
        <end position="440"/>
    </location>
</feature>
<feature type="compositionally biased region" description="Low complexity" evidence="4">
    <location>
        <begin position="473"/>
        <end position="486"/>
    </location>
</feature>
<feature type="region of interest" description="Disordered" evidence="4">
    <location>
        <begin position="428"/>
        <end position="486"/>
    </location>
</feature>
<dbReference type="InterPro" id="IPR041708">
    <property type="entry name" value="PUS1/PUS2-like"/>
</dbReference>
<sequence length="486" mass="54299">MFKRICNSSLSILKDLRNILSPVSMAEGAISADTKRDHDQISNDGGDAASDAKKLKVSSECHKPNVKKKKVALLMMYSGVGYNGMQRNPGVRTIENDLLDALVQAQVVPQAHADDTKRMKFQRCARTDKGVSAAGQVVSLKMLLEEDAAARINEHLTPQIRVLGYKRVTQGFNAKLNCSGRTYMYVLPTFAFAPVDQVTSESYRITKDVMDEVSRLFQNYKGTRNFHNFTSGRKADDPSAKRFVKNIEIGTQFEVEGIEFCEVKVEGQSFMLHQIRKMIGLVIAVARGLTDQSVFSRAWEAEKVDIPRAPGLGLCLEKVHFEAYNNRHGSDGFHDPIEWEEYKEEIEKFKHEYIYSTIIRTEKDENSMMQWLNTLSLHVYDTRETDDTDSHNDNNIRSTQFGQALKAVSPETYVDVLKTFIPNRVVVSKSSPTDGATDSQPETRESTADSTQLQTEGAAHTKLNAETDGTLSAEVAPPAEAGAVRQ</sequence>
<dbReference type="Gene3D" id="3.30.70.660">
    <property type="entry name" value="Pseudouridine synthase I, catalytic domain, C-terminal subdomain"/>
    <property type="match status" value="1"/>
</dbReference>
<dbReference type="SUPFAM" id="SSF55120">
    <property type="entry name" value="Pseudouridine synthase"/>
    <property type="match status" value="1"/>
</dbReference>
<dbReference type="InterPro" id="IPR020097">
    <property type="entry name" value="PsdUridine_synth_TruA_a/b_dom"/>
</dbReference>
<dbReference type="InterPro" id="IPR020095">
    <property type="entry name" value="PsdUridine_synth_TruA_C"/>
</dbReference>
<dbReference type="InterPro" id="IPR020103">
    <property type="entry name" value="PsdUridine_synth_cat_dom_sf"/>
</dbReference>
<evidence type="ECO:0000256" key="3">
    <source>
        <dbReference type="ARBA" id="ARBA00023235"/>
    </source>
</evidence>
<proteinExistence type="inferred from homology"/>
<keyword evidence="2" id="KW-0819">tRNA processing</keyword>
<dbReference type="InterPro" id="IPR001406">
    <property type="entry name" value="PsdUridine_synth_TruA"/>
</dbReference>
<dbReference type="Pfam" id="PF01416">
    <property type="entry name" value="PseudoU_synth_1"/>
    <property type="match status" value="1"/>
</dbReference>
<protein>
    <submittedName>
        <fullName evidence="7">tRNA pseudouridine synthase A, mitochondrial-like</fullName>
    </submittedName>
</protein>
<evidence type="ECO:0000256" key="1">
    <source>
        <dbReference type="ARBA" id="ARBA00009375"/>
    </source>
</evidence>
<keyword evidence="3" id="KW-0413">Isomerase</keyword>
<dbReference type="GeneID" id="106808271"/>
<evidence type="ECO:0000313" key="6">
    <source>
        <dbReference type="Proteomes" id="UP000695022"/>
    </source>
</evidence>
<dbReference type="RefSeq" id="XP_014666393.1">
    <property type="nucleotide sequence ID" value="XM_014810907.1"/>
</dbReference>
<gene>
    <name evidence="7" type="primary">LOC106808271</name>
</gene>
<evidence type="ECO:0000256" key="2">
    <source>
        <dbReference type="ARBA" id="ARBA00022694"/>
    </source>
</evidence>
<name>A0ABM1E2H2_PRICU</name>
<accession>A0ABM1E2H2</accession>
<keyword evidence="6" id="KW-1185">Reference proteome</keyword>
<feature type="domain" description="Pseudouridine synthase I TruA alpha/beta" evidence="5">
    <location>
        <begin position="217"/>
        <end position="322"/>
    </location>
</feature>
<dbReference type="PANTHER" id="PTHR11142">
    <property type="entry name" value="PSEUDOURIDYLATE SYNTHASE"/>
    <property type="match status" value="1"/>
</dbReference>
<evidence type="ECO:0000256" key="4">
    <source>
        <dbReference type="SAM" id="MobiDB-lite"/>
    </source>
</evidence>
<dbReference type="CDD" id="cd02568">
    <property type="entry name" value="PseudoU_synth_PUS1_PUS2"/>
    <property type="match status" value="1"/>
</dbReference>
<dbReference type="PANTHER" id="PTHR11142:SF4">
    <property type="entry name" value="PSEUDOURIDYLATE SYNTHASE 1 HOMOLOG"/>
    <property type="match status" value="1"/>
</dbReference>
<comment type="similarity">
    <text evidence="1">Belongs to the tRNA pseudouridine synthase TruA family.</text>
</comment>
<dbReference type="NCBIfam" id="TIGR00071">
    <property type="entry name" value="hisT_truA"/>
    <property type="match status" value="1"/>
</dbReference>
<dbReference type="Gene3D" id="3.30.70.580">
    <property type="entry name" value="Pseudouridine synthase I, catalytic domain, N-terminal subdomain"/>
    <property type="match status" value="1"/>
</dbReference>
<organism evidence="6 7">
    <name type="scientific">Priapulus caudatus</name>
    <name type="common">Priapulid worm</name>
    <dbReference type="NCBI Taxonomy" id="37621"/>
    <lineage>
        <taxon>Eukaryota</taxon>
        <taxon>Metazoa</taxon>
        <taxon>Ecdysozoa</taxon>
        <taxon>Scalidophora</taxon>
        <taxon>Priapulida</taxon>
        <taxon>Priapulimorpha</taxon>
        <taxon>Priapulimorphida</taxon>
        <taxon>Priapulidae</taxon>
        <taxon>Priapulus</taxon>
    </lineage>
</organism>
<reference evidence="7" key="1">
    <citation type="submission" date="2025-08" db="UniProtKB">
        <authorList>
            <consortium name="RefSeq"/>
        </authorList>
    </citation>
    <scope>IDENTIFICATION</scope>
</reference>
<dbReference type="Proteomes" id="UP000695022">
    <property type="component" value="Unplaced"/>
</dbReference>
<evidence type="ECO:0000259" key="5">
    <source>
        <dbReference type="Pfam" id="PF01416"/>
    </source>
</evidence>
<evidence type="ECO:0000313" key="7">
    <source>
        <dbReference type="RefSeq" id="XP_014666393.1"/>
    </source>
</evidence>